<sequence length="79" mass="8351">MRALPDDLRSSEGEPIAVKALRDLGVPALRGAIKEMGEAGASTLGPIRIAECGVEVDVDLSSGSPRTRYRSGAASWRRT</sequence>
<evidence type="ECO:0000313" key="2">
    <source>
        <dbReference type="Proteomes" id="UP000657574"/>
    </source>
</evidence>
<dbReference type="Proteomes" id="UP000657574">
    <property type="component" value="Unassembled WGS sequence"/>
</dbReference>
<protein>
    <submittedName>
        <fullName evidence="1">Uncharacterized protein</fullName>
    </submittedName>
</protein>
<reference evidence="1" key="2">
    <citation type="submission" date="2020-09" db="EMBL/GenBank/DDBJ databases">
        <authorList>
            <person name="Sun Q."/>
            <person name="Ohkuma M."/>
        </authorList>
    </citation>
    <scope>NUCLEOTIDE SEQUENCE</scope>
    <source>
        <strain evidence="1">JCM 3086</strain>
    </source>
</reference>
<accession>A0A917KL86</accession>
<comment type="caution">
    <text evidence="1">The sequence shown here is derived from an EMBL/GenBank/DDBJ whole genome shotgun (WGS) entry which is preliminary data.</text>
</comment>
<name>A0A917KL86_9ACTN</name>
<evidence type="ECO:0000313" key="1">
    <source>
        <dbReference type="EMBL" id="GGJ19037.1"/>
    </source>
</evidence>
<proteinExistence type="predicted"/>
<gene>
    <name evidence="1" type="ORF">GCM10010121_032420</name>
</gene>
<dbReference type="EMBL" id="BMQA01000009">
    <property type="protein sequence ID" value="GGJ19037.1"/>
    <property type="molecule type" value="Genomic_DNA"/>
</dbReference>
<reference evidence="1" key="1">
    <citation type="journal article" date="2014" name="Int. J. Syst. Evol. Microbiol.">
        <title>Complete genome sequence of Corynebacterium casei LMG S-19264T (=DSM 44701T), isolated from a smear-ripened cheese.</title>
        <authorList>
            <consortium name="US DOE Joint Genome Institute (JGI-PGF)"/>
            <person name="Walter F."/>
            <person name="Albersmeier A."/>
            <person name="Kalinowski J."/>
            <person name="Ruckert C."/>
        </authorList>
    </citation>
    <scope>NUCLEOTIDE SEQUENCE</scope>
    <source>
        <strain evidence="1">JCM 3086</strain>
    </source>
</reference>
<organism evidence="1 2">
    <name type="scientific">Streptomyces brasiliensis</name>
    <dbReference type="NCBI Taxonomy" id="1954"/>
    <lineage>
        <taxon>Bacteria</taxon>
        <taxon>Bacillati</taxon>
        <taxon>Actinomycetota</taxon>
        <taxon>Actinomycetes</taxon>
        <taxon>Kitasatosporales</taxon>
        <taxon>Streptomycetaceae</taxon>
        <taxon>Streptomyces</taxon>
    </lineage>
</organism>
<keyword evidence="2" id="KW-1185">Reference proteome</keyword>
<dbReference type="AlphaFoldDB" id="A0A917KL86"/>